<reference evidence="5" key="1">
    <citation type="submission" date="2024-06" db="EMBL/GenBank/DDBJ databases">
        <authorList>
            <person name="Ryan C."/>
        </authorList>
    </citation>
    <scope>NUCLEOTIDE SEQUENCE [LARGE SCALE GENOMIC DNA]</scope>
</reference>
<feature type="compositionally biased region" description="Basic and acidic residues" evidence="2">
    <location>
        <begin position="251"/>
        <end position="271"/>
    </location>
</feature>
<feature type="compositionally biased region" description="Low complexity" evidence="2">
    <location>
        <begin position="530"/>
        <end position="541"/>
    </location>
</feature>
<feature type="compositionally biased region" description="Pro residues" evidence="2">
    <location>
        <begin position="746"/>
        <end position="756"/>
    </location>
</feature>
<dbReference type="PANTHER" id="PTHR47186:SF54">
    <property type="entry name" value="DISEASE RESISTANCE RPP13-LIKE PROTEIN 4"/>
    <property type="match status" value="1"/>
</dbReference>
<feature type="compositionally biased region" description="Basic and acidic residues" evidence="2">
    <location>
        <begin position="880"/>
        <end position="889"/>
    </location>
</feature>
<feature type="region of interest" description="Disordered" evidence="2">
    <location>
        <begin position="698"/>
        <end position="778"/>
    </location>
</feature>
<feature type="region of interest" description="Disordered" evidence="2">
    <location>
        <begin position="1"/>
        <end position="320"/>
    </location>
</feature>
<dbReference type="PANTHER" id="PTHR47186">
    <property type="entry name" value="LEUCINE-RICH REPEAT-CONTAINING PROTEIN 57"/>
    <property type="match status" value="1"/>
</dbReference>
<feature type="compositionally biased region" description="Polar residues" evidence="2">
    <location>
        <begin position="1338"/>
        <end position="1357"/>
    </location>
</feature>
<feature type="compositionally biased region" description="Basic residues" evidence="2">
    <location>
        <begin position="549"/>
        <end position="573"/>
    </location>
</feature>
<feature type="compositionally biased region" description="Basic and acidic residues" evidence="2">
    <location>
        <begin position="509"/>
        <end position="524"/>
    </location>
</feature>
<evidence type="ECO:0000313" key="5">
    <source>
        <dbReference type="Proteomes" id="UP001497457"/>
    </source>
</evidence>
<dbReference type="Proteomes" id="UP001497457">
    <property type="component" value="Chromosome 3rd"/>
</dbReference>
<name>A0ABC9CKB9_9POAL</name>
<feature type="compositionally biased region" description="Polar residues" evidence="2">
    <location>
        <begin position="870"/>
        <end position="879"/>
    </location>
</feature>
<dbReference type="EMBL" id="OZ075113">
    <property type="protein sequence ID" value="CAL5021539.1"/>
    <property type="molecule type" value="Genomic_DNA"/>
</dbReference>
<keyword evidence="5" id="KW-1185">Reference proteome</keyword>
<dbReference type="SUPFAM" id="SSF52047">
    <property type="entry name" value="RNI-like"/>
    <property type="match status" value="1"/>
</dbReference>
<dbReference type="Pfam" id="PF23598">
    <property type="entry name" value="LRR_14"/>
    <property type="match status" value="1"/>
</dbReference>
<feature type="region of interest" description="Disordered" evidence="2">
    <location>
        <begin position="856"/>
        <end position="891"/>
    </location>
</feature>
<feature type="compositionally biased region" description="Low complexity" evidence="2">
    <location>
        <begin position="606"/>
        <end position="617"/>
    </location>
</feature>
<keyword evidence="1" id="KW-0677">Repeat</keyword>
<feature type="compositionally biased region" description="Basic and acidic residues" evidence="2">
    <location>
        <begin position="1322"/>
        <end position="1337"/>
    </location>
</feature>
<feature type="domain" description="Disease resistance R13L4/SHOC-2-like LRR" evidence="3">
    <location>
        <begin position="943"/>
        <end position="1113"/>
    </location>
</feature>
<dbReference type="InterPro" id="IPR055414">
    <property type="entry name" value="LRR_R13L4/SHOC2-like"/>
</dbReference>
<dbReference type="InterPro" id="IPR032675">
    <property type="entry name" value="LRR_dom_sf"/>
</dbReference>
<sequence>MEHPRLACRGCARPKKATSREGASNSKVYQGGPPTSPANVGKEPRRRLQRPETIASPPPPTITHAQPRFGVSQSRREQTMAGPGNATVPLPPRETEAMDDRSSLTAAADGTAPATIEPPALQGSLAAVVEPGERTATPRPPPPTQVAEPAAAVASAVDPAPPTDEPARRAAPQEEPDAAAAVGDPLQTPAEAGGEPLTADEAAEVAPLPPPPSQEIVPAPAAAPAESESQLVAAAAPSLQPPPPPPQEASSVHKEEKDAAPEGEGKPEEKLAAAAPAPEGEEKAEEKLAAAGSAPEGEGKPEEKLAVAAPAPAMARDGRRRWRQLQAAVRLMFLPCKRAARGGQSTPPPEDDKRSEAKPPASGEEEKKPTPTPAVEGGSKPSAPDGKQPTSRPEEKATSPPPAEATAAETTEKAAAAPPPPPAQKQEGGAAPERASSAQEEEKDAARRRWRWLRAAVNLIFLRPKPKGTEDEGEAKPSAPESGNEETKPAPTPAPQGEEIRTGGVPDKAGVKEKDEGKESKGGGHDVSQAGAVAGGDAAVGPEGTPAGKTKRFQKAGRRVMRIMSWYKRHRSSSRVGRDPGAPTEERKGDGTKPSPAPADGDKSADAAAAADGTKPASGKEEEPKPKPPPHPKWAREEARLEQILEDAFTRLLAAEYHQLKPIRKRCLLTFSVFDLAAEVKKQAMVYWWVSEFNLRHRTDHDESPNSDDAAAPEMTTRRRRSSCWQQARQSKAAAAPAAGAGNQSPAPPPPPPPPRQGNKQPAEDGGGNINNPDAEGIFSEFSSHGFLEPMRNWCSRVIHGCKVNPLVHWMVKRRARDERFADLDVNGSPAKLQPDSGILCLTADNRPLLQRLRMEDESQQAGNKPKTPRTASSSVQSATKDDKEKAQDQKNIQMVLDHDEIAKLFKGKQVILNVNAHVYPVSKSTFLHLADCLVVLQLGRWCNLDDDTYMEVDGLESLSTIGSLKNLRYLSLRGLSRLTELPIGIRFLKKLAILDMRGCQNLVNVASKITAPLKQLTHLDLTECYMLEHIGRGIIFLSELRVFKGFVFATGTQGNKACRLQDLRRLKKLQKLTISVTTDANVGKGEMAELKYLASLRKLTITWSEIPSILDGDSEKVKKRRVDLIEKWTSFELPTELLKLDLRCYPKNELKLKVHKSLKKLYLRGGDLERFFIDESNFTNSSEKTNSINTLRLRYLKNFSMEWEEIRSSLKYIEYVEIVSKDEKPMDDAGKDEMGKDMDIKDQKDNNIDMKDQQNTNIDTNDLKDTEEGGKLVKNIETKDMKKESKLVQQKKILYSTLDENGVWVKDNKEEKYLNWIAQATKEKEEKSKGPTEDPSTKASSTITDVNKNESSNATKEQPGEEQVTNEVPPQLKT</sequence>
<feature type="compositionally biased region" description="Basic and acidic residues" evidence="2">
    <location>
        <begin position="93"/>
        <end position="102"/>
    </location>
</feature>
<evidence type="ECO:0000259" key="3">
    <source>
        <dbReference type="Pfam" id="PF23598"/>
    </source>
</evidence>
<gene>
    <name evidence="4" type="ORF">URODEC1_LOCUS76038</name>
</gene>
<accession>A0ABC9CKB9</accession>
<organism evidence="4 5">
    <name type="scientific">Urochloa decumbens</name>
    <dbReference type="NCBI Taxonomy" id="240449"/>
    <lineage>
        <taxon>Eukaryota</taxon>
        <taxon>Viridiplantae</taxon>
        <taxon>Streptophyta</taxon>
        <taxon>Embryophyta</taxon>
        <taxon>Tracheophyta</taxon>
        <taxon>Spermatophyta</taxon>
        <taxon>Magnoliopsida</taxon>
        <taxon>Liliopsida</taxon>
        <taxon>Poales</taxon>
        <taxon>Poaceae</taxon>
        <taxon>PACMAD clade</taxon>
        <taxon>Panicoideae</taxon>
        <taxon>Panicodae</taxon>
        <taxon>Paniceae</taxon>
        <taxon>Melinidinae</taxon>
        <taxon>Urochloa</taxon>
    </lineage>
</organism>
<feature type="compositionally biased region" description="Low complexity" evidence="2">
    <location>
        <begin position="306"/>
        <end position="315"/>
    </location>
</feature>
<protein>
    <recommendedName>
        <fullName evidence="3">Disease resistance R13L4/SHOC-2-like LRR domain-containing protein</fullName>
    </recommendedName>
</protein>
<feature type="compositionally biased region" description="Low complexity" evidence="2">
    <location>
        <begin position="145"/>
        <end position="158"/>
    </location>
</feature>
<evidence type="ECO:0000256" key="2">
    <source>
        <dbReference type="SAM" id="MobiDB-lite"/>
    </source>
</evidence>
<feature type="region of interest" description="Disordered" evidence="2">
    <location>
        <begin position="1321"/>
        <end position="1375"/>
    </location>
</feature>
<feature type="compositionally biased region" description="Polar residues" evidence="2">
    <location>
        <begin position="1364"/>
        <end position="1375"/>
    </location>
</feature>
<feature type="compositionally biased region" description="Low complexity" evidence="2">
    <location>
        <begin position="218"/>
        <end position="238"/>
    </location>
</feature>
<proteinExistence type="predicted"/>
<feature type="compositionally biased region" description="Low complexity" evidence="2">
    <location>
        <begin position="726"/>
        <end position="745"/>
    </location>
</feature>
<feature type="region of interest" description="Disordered" evidence="2">
    <location>
        <begin position="459"/>
        <end position="635"/>
    </location>
</feature>
<feature type="compositionally biased region" description="Low complexity" evidence="2">
    <location>
        <begin position="404"/>
        <end position="416"/>
    </location>
</feature>
<dbReference type="Gene3D" id="3.80.10.10">
    <property type="entry name" value="Ribonuclease Inhibitor"/>
    <property type="match status" value="1"/>
</dbReference>
<reference evidence="4 5" key="2">
    <citation type="submission" date="2024-10" db="EMBL/GenBank/DDBJ databases">
        <authorList>
            <person name="Ryan C."/>
        </authorList>
    </citation>
    <scope>NUCLEOTIDE SEQUENCE [LARGE SCALE GENOMIC DNA]</scope>
</reference>
<feature type="region of interest" description="Disordered" evidence="2">
    <location>
        <begin position="333"/>
        <end position="446"/>
    </location>
</feature>
<evidence type="ECO:0000313" key="4">
    <source>
        <dbReference type="EMBL" id="CAL5021539.1"/>
    </source>
</evidence>
<evidence type="ECO:0000256" key="1">
    <source>
        <dbReference type="ARBA" id="ARBA00022737"/>
    </source>
</evidence>